<feature type="transmembrane region" description="Helical" evidence="6">
    <location>
        <begin position="61"/>
        <end position="80"/>
    </location>
</feature>
<keyword evidence="5 6" id="KW-0472">Membrane</keyword>
<evidence type="ECO:0000256" key="1">
    <source>
        <dbReference type="ARBA" id="ARBA00004141"/>
    </source>
</evidence>
<keyword evidence="9" id="KW-1185">Reference proteome</keyword>
<dbReference type="SUPFAM" id="SSF103473">
    <property type="entry name" value="MFS general substrate transporter"/>
    <property type="match status" value="1"/>
</dbReference>
<feature type="transmembrane region" description="Helical" evidence="6">
    <location>
        <begin position="399"/>
        <end position="415"/>
    </location>
</feature>
<dbReference type="GO" id="GO:0022857">
    <property type="term" value="F:transmembrane transporter activity"/>
    <property type="evidence" value="ECO:0007669"/>
    <property type="project" value="InterPro"/>
</dbReference>
<evidence type="ECO:0000313" key="8">
    <source>
        <dbReference type="EMBL" id="ODQ61103.1"/>
    </source>
</evidence>
<proteinExistence type="predicted"/>
<feature type="transmembrane region" description="Helical" evidence="6">
    <location>
        <begin position="184"/>
        <end position="207"/>
    </location>
</feature>
<dbReference type="GO" id="GO:0016020">
    <property type="term" value="C:membrane"/>
    <property type="evidence" value="ECO:0007669"/>
    <property type="project" value="UniProtKB-SubCell"/>
</dbReference>
<feature type="transmembrane region" description="Helical" evidence="6">
    <location>
        <begin position="367"/>
        <end position="387"/>
    </location>
</feature>
<reference evidence="8 9" key="1">
    <citation type="journal article" date="2016" name="Proc. Natl. Acad. Sci. U.S.A.">
        <title>Comparative genomics of biotechnologically important yeasts.</title>
        <authorList>
            <person name="Riley R."/>
            <person name="Haridas S."/>
            <person name="Wolfe K.H."/>
            <person name="Lopes M.R."/>
            <person name="Hittinger C.T."/>
            <person name="Goeker M."/>
            <person name="Salamov A.A."/>
            <person name="Wisecaver J.H."/>
            <person name="Long T.M."/>
            <person name="Calvey C.H."/>
            <person name="Aerts A.L."/>
            <person name="Barry K.W."/>
            <person name="Choi C."/>
            <person name="Clum A."/>
            <person name="Coughlan A.Y."/>
            <person name="Deshpande S."/>
            <person name="Douglass A.P."/>
            <person name="Hanson S.J."/>
            <person name="Klenk H.-P."/>
            <person name="LaButti K.M."/>
            <person name="Lapidus A."/>
            <person name="Lindquist E.A."/>
            <person name="Lipzen A.M."/>
            <person name="Meier-Kolthoff J.P."/>
            <person name="Ohm R.A."/>
            <person name="Otillar R.P."/>
            <person name="Pangilinan J.L."/>
            <person name="Peng Y."/>
            <person name="Rokas A."/>
            <person name="Rosa C.A."/>
            <person name="Scheuner C."/>
            <person name="Sibirny A.A."/>
            <person name="Slot J.C."/>
            <person name="Stielow J.B."/>
            <person name="Sun H."/>
            <person name="Kurtzman C.P."/>
            <person name="Blackwell M."/>
            <person name="Grigoriev I.V."/>
            <person name="Jeffries T.W."/>
        </authorList>
    </citation>
    <scope>NUCLEOTIDE SEQUENCE [LARGE SCALE GENOMIC DNA]</scope>
    <source>
        <strain evidence="9">ATCC 58044 / CBS 1984 / NCYC 433 / NRRL Y-366-8</strain>
    </source>
</reference>
<dbReference type="EMBL" id="KV454209">
    <property type="protein sequence ID" value="ODQ61103.1"/>
    <property type="molecule type" value="Genomic_DNA"/>
</dbReference>
<evidence type="ECO:0000256" key="3">
    <source>
        <dbReference type="ARBA" id="ARBA00022692"/>
    </source>
</evidence>
<dbReference type="Pfam" id="PF07690">
    <property type="entry name" value="MFS_1"/>
    <property type="match status" value="1"/>
</dbReference>
<gene>
    <name evidence="8" type="ORF">WICANDRAFT_77749</name>
</gene>
<sequence length="551" mass="60974">MLSNIKNSLLKGRNVVPMERRNKVIVYLFILSATSLDNLNVSGTLTSIFSITESFDSTTTTVSWVFASYALTLGAFIIIAGKLADALGPHNVFLIGLFFTSIFALISAVIVKEIIALIVFRALQGIFAASLIPSAFALTGSYFTGVALQRAVTGLILALTAIFGVGLILGGAFSMSSIGYKGLYYFTFAIGMTLFIALYFLIIPIDITEGHKNLRIRDLDFGGSIFLVIGLLLIILGLTEGGESWHRKSSYIPLVIGVLVFFSVVIFEMGYIQNYKDKVDSRLKQIEETKVNVEGSEKKEETKQITTEVKGSNDWRYTIQLLFPREVITIPNFFQYLVSTFLFYIDFIAIMSTMIQYNLYITLDPPILAAVKVLPVPLGLTVGALLYKEKTAQRIGTKFVIMASPILLLTMTVWLSRVDFRKSHNFWKYQCFSELIFGFGINLYFQVYWNDILTGTPVHLQGVVSGILQTAGQIGICFGNTIIAALVGDLTLNHDYDSRVELHERFKKNFYLAFAASGCLCLALVTIKGKKTENKEAADVENSSATNQSSA</sequence>
<feature type="transmembrane region" description="Helical" evidence="6">
    <location>
        <begin position="466"/>
        <end position="488"/>
    </location>
</feature>
<keyword evidence="2" id="KW-0813">Transport</keyword>
<evidence type="ECO:0000256" key="4">
    <source>
        <dbReference type="ARBA" id="ARBA00022989"/>
    </source>
</evidence>
<feature type="transmembrane region" description="Helical" evidence="6">
    <location>
        <begin position="251"/>
        <end position="272"/>
    </location>
</feature>
<feature type="transmembrane region" description="Helical" evidence="6">
    <location>
        <begin position="155"/>
        <end position="178"/>
    </location>
</feature>
<dbReference type="GeneID" id="30201851"/>
<dbReference type="PANTHER" id="PTHR42718">
    <property type="entry name" value="MAJOR FACILITATOR SUPERFAMILY MULTIDRUG TRANSPORTER MFSC"/>
    <property type="match status" value="1"/>
</dbReference>
<dbReference type="Gene3D" id="1.20.1250.20">
    <property type="entry name" value="MFS general substrate transporter like domains"/>
    <property type="match status" value="1"/>
</dbReference>
<feature type="transmembrane region" description="Helical" evidence="6">
    <location>
        <begin position="126"/>
        <end position="148"/>
    </location>
</feature>
<evidence type="ECO:0000256" key="2">
    <source>
        <dbReference type="ARBA" id="ARBA00022448"/>
    </source>
</evidence>
<dbReference type="PROSITE" id="PS50850">
    <property type="entry name" value="MFS"/>
    <property type="match status" value="1"/>
</dbReference>
<accession>A0A1E3P6W4</accession>
<comment type="subcellular location">
    <subcellularLocation>
        <location evidence="1">Membrane</location>
        <topology evidence="1">Multi-pass membrane protein</topology>
    </subcellularLocation>
</comment>
<feature type="transmembrane region" description="Helical" evidence="6">
    <location>
        <begin position="92"/>
        <end position="120"/>
    </location>
</feature>
<feature type="transmembrane region" description="Helical" evidence="6">
    <location>
        <begin position="24"/>
        <end position="49"/>
    </location>
</feature>
<feature type="transmembrane region" description="Helical" evidence="6">
    <location>
        <begin position="508"/>
        <end position="527"/>
    </location>
</feature>
<feature type="transmembrane region" description="Helical" evidence="6">
    <location>
        <begin position="333"/>
        <end position="355"/>
    </location>
</feature>
<dbReference type="InterPro" id="IPR020846">
    <property type="entry name" value="MFS_dom"/>
</dbReference>
<evidence type="ECO:0000313" key="9">
    <source>
        <dbReference type="Proteomes" id="UP000094112"/>
    </source>
</evidence>
<evidence type="ECO:0000256" key="5">
    <source>
        <dbReference type="ARBA" id="ARBA00023136"/>
    </source>
</evidence>
<dbReference type="AlphaFoldDB" id="A0A1E3P6W4"/>
<keyword evidence="4 6" id="KW-1133">Transmembrane helix</keyword>
<protein>
    <recommendedName>
        <fullName evidence="7">Major facilitator superfamily (MFS) profile domain-containing protein</fullName>
    </recommendedName>
</protein>
<dbReference type="OrthoDB" id="3979490at2759"/>
<dbReference type="RefSeq" id="XP_019040310.1">
    <property type="nucleotide sequence ID" value="XM_019184605.1"/>
</dbReference>
<organism evidence="8 9">
    <name type="scientific">Wickerhamomyces anomalus (strain ATCC 58044 / CBS 1984 / NCYC 433 / NRRL Y-366-8)</name>
    <name type="common">Yeast</name>
    <name type="synonym">Hansenula anomala</name>
    <dbReference type="NCBI Taxonomy" id="683960"/>
    <lineage>
        <taxon>Eukaryota</taxon>
        <taxon>Fungi</taxon>
        <taxon>Dikarya</taxon>
        <taxon>Ascomycota</taxon>
        <taxon>Saccharomycotina</taxon>
        <taxon>Saccharomycetes</taxon>
        <taxon>Phaffomycetales</taxon>
        <taxon>Wickerhamomycetaceae</taxon>
        <taxon>Wickerhamomyces</taxon>
    </lineage>
</organism>
<feature type="transmembrane region" description="Helical" evidence="6">
    <location>
        <begin position="219"/>
        <end position="239"/>
    </location>
</feature>
<feature type="domain" description="Major facilitator superfamily (MFS) profile" evidence="7">
    <location>
        <begin position="26"/>
        <end position="533"/>
    </location>
</feature>
<evidence type="ECO:0000256" key="6">
    <source>
        <dbReference type="SAM" id="Phobius"/>
    </source>
</evidence>
<evidence type="ECO:0000259" key="7">
    <source>
        <dbReference type="PROSITE" id="PS50850"/>
    </source>
</evidence>
<name>A0A1E3P6W4_WICAA</name>
<keyword evidence="3 6" id="KW-0812">Transmembrane</keyword>
<dbReference type="STRING" id="683960.A0A1E3P6W4"/>
<dbReference type="PANTHER" id="PTHR42718:SF9">
    <property type="entry name" value="MAJOR FACILITATOR SUPERFAMILY MULTIDRUG TRANSPORTER MFSC"/>
    <property type="match status" value="1"/>
</dbReference>
<dbReference type="InterPro" id="IPR011701">
    <property type="entry name" value="MFS"/>
</dbReference>
<dbReference type="InterPro" id="IPR036259">
    <property type="entry name" value="MFS_trans_sf"/>
</dbReference>
<dbReference type="Gene3D" id="1.20.1720.10">
    <property type="entry name" value="Multidrug resistance protein D"/>
    <property type="match status" value="1"/>
</dbReference>
<dbReference type="Proteomes" id="UP000094112">
    <property type="component" value="Unassembled WGS sequence"/>
</dbReference>